<proteinExistence type="predicted"/>
<evidence type="ECO:0000313" key="1">
    <source>
        <dbReference type="EMBL" id="SFM22484.1"/>
    </source>
</evidence>
<organism evidence="1 2">
    <name type="scientific">Salibacterium qingdaonense</name>
    <dbReference type="NCBI Taxonomy" id="266892"/>
    <lineage>
        <taxon>Bacteria</taxon>
        <taxon>Bacillati</taxon>
        <taxon>Bacillota</taxon>
        <taxon>Bacilli</taxon>
        <taxon>Bacillales</taxon>
        <taxon>Bacillaceae</taxon>
    </lineage>
</organism>
<dbReference type="Proteomes" id="UP000199668">
    <property type="component" value="Unassembled WGS sequence"/>
</dbReference>
<name>A0A1I4P3Q8_9BACI</name>
<keyword evidence="2" id="KW-1185">Reference proteome</keyword>
<protein>
    <submittedName>
        <fullName evidence="1">Uncharacterized protein</fullName>
    </submittedName>
</protein>
<dbReference type="RefSeq" id="WP_090927682.1">
    <property type="nucleotide sequence ID" value="NZ_FOTY01000023.1"/>
</dbReference>
<dbReference type="OrthoDB" id="2963943at2"/>
<accession>A0A1I4P3Q8</accession>
<dbReference type="EMBL" id="FOTY01000023">
    <property type="protein sequence ID" value="SFM22484.1"/>
    <property type="molecule type" value="Genomic_DNA"/>
</dbReference>
<sequence length="343" mass="39860">MKRSGWLRTLLFIGGAGLLVLVVELFGSPIRQAAFAQVDMEERFDTFLQKNDFTEEDISEYHGEDGSIQMNITDDLHLKQTTERMLLDRENTPLRTQFSGPADLQWLEEYVALLKYSMESPEETGFAFEDIVRDIIEQENPVSEYYFVGDIRILVQHYQNSNHENGIIDVAVQHRLLDDRFYFGGVTELEEAGMEKRLQPHPRFLEITGNNGTVSEKVDQLIRRGNIRMNGYIEYGDREDLSYYNHLDKTLQSLLPRTERALKVVEDKTLKKDLKEVQKLMQGLKGEAAAMENYAQNESILRLAEIFRDLNYYVRGEITSERSNTTHFAEKVKENLNNGEWNR</sequence>
<reference evidence="1 2" key="1">
    <citation type="submission" date="2016-10" db="EMBL/GenBank/DDBJ databases">
        <authorList>
            <person name="de Groot N.N."/>
        </authorList>
    </citation>
    <scope>NUCLEOTIDE SEQUENCE [LARGE SCALE GENOMIC DNA]</scope>
    <source>
        <strain evidence="1 2">CGMCC 1.6134</strain>
    </source>
</reference>
<dbReference type="AlphaFoldDB" id="A0A1I4P3Q8"/>
<evidence type="ECO:0000313" key="2">
    <source>
        <dbReference type="Proteomes" id="UP000199668"/>
    </source>
</evidence>
<gene>
    <name evidence="1" type="ORF">SAMN04488054_1233</name>
</gene>